<dbReference type="AlphaFoldDB" id="A0A1Q9E8B5"/>
<dbReference type="PANTHER" id="PTHR19302:SF14">
    <property type="entry name" value="GAMMA-TUBULIN COMPLEX COMPONENT 3"/>
    <property type="match status" value="1"/>
</dbReference>
<evidence type="ECO:0000313" key="6">
    <source>
        <dbReference type="EMBL" id="OLQ03656.1"/>
    </source>
</evidence>
<dbReference type="GO" id="GO:0000930">
    <property type="term" value="C:gamma-tubulin complex"/>
    <property type="evidence" value="ECO:0007669"/>
    <property type="project" value="TreeGrafter"/>
</dbReference>
<dbReference type="InterPro" id="IPR042241">
    <property type="entry name" value="GCP_C_sf"/>
</dbReference>
<keyword evidence="7" id="KW-1185">Reference proteome</keyword>
<dbReference type="GO" id="GO:0051011">
    <property type="term" value="F:microtubule minus-end binding"/>
    <property type="evidence" value="ECO:0007669"/>
    <property type="project" value="TreeGrafter"/>
</dbReference>
<dbReference type="GO" id="GO:0005874">
    <property type="term" value="C:microtubule"/>
    <property type="evidence" value="ECO:0007669"/>
    <property type="project" value="UniProtKB-KW"/>
</dbReference>
<accession>A0A1Q9E8B5</accession>
<comment type="subcellular location">
    <subcellularLocation>
        <location evidence="1">Cytoplasm</location>
        <location evidence="1">Cytoskeleton</location>
    </subcellularLocation>
</comment>
<dbReference type="GO" id="GO:0000922">
    <property type="term" value="C:spindle pole"/>
    <property type="evidence" value="ECO:0007669"/>
    <property type="project" value="InterPro"/>
</dbReference>
<dbReference type="GO" id="GO:0051321">
    <property type="term" value="P:meiotic cell cycle"/>
    <property type="evidence" value="ECO:0007669"/>
    <property type="project" value="TreeGrafter"/>
</dbReference>
<dbReference type="GO" id="GO:0031122">
    <property type="term" value="P:cytoplasmic microtubule organization"/>
    <property type="evidence" value="ECO:0007669"/>
    <property type="project" value="TreeGrafter"/>
</dbReference>
<dbReference type="GO" id="GO:0043015">
    <property type="term" value="F:gamma-tubulin binding"/>
    <property type="evidence" value="ECO:0007669"/>
    <property type="project" value="InterPro"/>
</dbReference>
<dbReference type="Gene3D" id="1.20.120.1900">
    <property type="entry name" value="Gamma-tubulin complex, C-terminal domain"/>
    <property type="match status" value="1"/>
</dbReference>
<name>A0A1Q9E8B5_SYMMI</name>
<dbReference type="Pfam" id="PF04130">
    <property type="entry name" value="GCP_C_terminal"/>
    <property type="match status" value="1"/>
</dbReference>
<comment type="caution">
    <text evidence="6">The sequence shown here is derived from an EMBL/GenBank/DDBJ whole genome shotgun (WGS) entry which is preliminary data.</text>
</comment>
<dbReference type="OMA" id="MRMMSVC"/>
<dbReference type="InterPro" id="IPR041470">
    <property type="entry name" value="GCP_N"/>
</dbReference>
<evidence type="ECO:0000256" key="4">
    <source>
        <dbReference type="ARBA" id="ARBA00022701"/>
    </source>
</evidence>
<sequence length="782" mass="86666">MQGLVRSLVCSELPDLAEQDANALFLRIFQQLSSAPGGGAAEDAAVEELIAQHLRGLRKSDRGLDRHLRFQGLKNRLPSESRGNRSSVLALLFLLRGDPYAGETRSPQYFTHRGRSEPKESGASKASDPTVRTVYMGWQLSAGAGGPPTELPEAKLVRDLLFALQGVSSDCFKLDGSFEVDPAVILSRPAWVVSQKVLELATLHARLSNQASAEGLLQQALCEALRQQLQDYYEMLALLMSRKLTLRSLWSWLLAPRARLGFLATLSEATRQGVFGGAVASTVVAFAQSGDLEVQKAATRILASVVRPLLAMIRAWMTEGELQDPFGEFFVVAASVPLQDLWTRMYRLELEMVPSFLSLDLARKILLTGKSVNFIRLCCPGQVWSSTGKEATTEFDLTEIREPQEGQEGPASSGLLRGLAERVESAAQRTNEHLVRLLMDKYALGEHALALRRFLLLGQGDFVESLMDALQEELNAEADTIHRHHLMGFLDMALRQSNAQFCPADVLARLGVKLLSPSAGERGWDIFLLDYSIDAPLHVVFTPAAMQKYERTFAFLWKLRRVSHALAASWSQHMTLQRHLSFLGKAAAAPATAFSVLHRFSCLRHQLQHFVQNIQSYVMFEVLDTSWAKLQAGWRSCTDLDEVISQHDRYLVSIEEGAFLAQGCESVLSGITTLLALALDFCHLHDQACAASFEAAEAMEEAEEEDVGSVFQVLRSQPFARSLAECRAQLDGVASSFSMKLQQLLQSLEEQPELRVLDFSFLCCRLDFNGYYERQADSPAGP</sequence>
<comment type="similarity">
    <text evidence="2">Belongs to the TUBGCP family.</text>
</comment>
<gene>
    <name evidence="6" type="primary">GCP3</name>
    <name evidence="6" type="ORF">AK812_SmicGene13381</name>
</gene>
<dbReference type="GO" id="GO:0007020">
    <property type="term" value="P:microtubule nucleation"/>
    <property type="evidence" value="ECO:0007669"/>
    <property type="project" value="InterPro"/>
</dbReference>
<proteinExistence type="inferred from homology"/>
<dbReference type="InterPro" id="IPR040457">
    <property type="entry name" value="GCP_C"/>
</dbReference>
<evidence type="ECO:0000256" key="2">
    <source>
        <dbReference type="ARBA" id="ARBA00010337"/>
    </source>
</evidence>
<evidence type="ECO:0000256" key="5">
    <source>
        <dbReference type="ARBA" id="ARBA00023212"/>
    </source>
</evidence>
<reference evidence="6 7" key="1">
    <citation type="submission" date="2016-02" db="EMBL/GenBank/DDBJ databases">
        <title>Genome analysis of coral dinoflagellate symbionts highlights evolutionary adaptations to a symbiotic lifestyle.</title>
        <authorList>
            <person name="Aranda M."/>
            <person name="Li Y."/>
            <person name="Liew Y.J."/>
            <person name="Baumgarten S."/>
            <person name="Simakov O."/>
            <person name="Wilson M."/>
            <person name="Piel J."/>
            <person name="Ashoor H."/>
            <person name="Bougouffa S."/>
            <person name="Bajic V.B."/>
            <person name="Ryu T."/>
            <person name="Ravasi T."/>
            <person name="Bayer T."/>
            <person name="Micklem G."/>
            <person name="Kim H."/>
            <person name="Bhak J."/>
            <person name="Lajeunesse T.C."/>
            <person name="Voolstra C.R."/>
        </authorList>
    </citation>
    <scope>NUCLEOTIDE SEQUENCE [LARGE SCALE GENOMIC DNA]</scope>
    <source>
        <strain evidence="6 7">CCMP2467</strain>
    </source>
</reference>
<keyword evidence="5" id="KW-0206">Cytoskeleton</keyword>
<dbReference type="Pfam" id="PF17681">
    <property type="entry name" value="GCP_N_terminal"/>
    <property type="match status" value="1"/>
</dbReference>
<dbReference type="Proteomes" id="UP000186817">
    <property type="component" value="Unassembled WGS sequence"/>
</dbReference>
<dbReference type="GO" id="GO:0000278">
    <property type="term" value="P:mitotic cell cycle"/>
    <property type="evidence" value="ECO:0007669"/>
    <property type="project" value="TreeGrafter"/>
</dbReference>
<evidence type="ECO:0000256" key="3">
    <source>
        <dbReference type="ARBA" id="ARBA00022490"/>
    </source>
</evidence>
<organism evidence="6 7">
    <name type="scientific">Symbiodinium microadriaticum</name>
    <name type="common">Dinoflagellate</name>
    <name type="synonym">Zooxanthella microadriatica</name>
    <dbReference type="NCBI Taxonomy" id="2951"/>
    <lineage>
        <taxon>Eukaryota</taxon>
        <taxon>Sar</taxon>
        <taxon>Alveolata</taxon>
        <taxon>Dinophyceae</taxon>
        <taxon>Suessiales</taxon>
        <taxon>Symbiodiniaceae</taxon>
        <taxon>Symbiodinium</taxon>
    </lineage>
</organism>
<evidence type="ECO:0000313" key="7">
    <source>
        <dbReference type="Proteomes" id="UP000186817"/>
    </source>
</evidence>
<protein>
    <submittedName>
        <fullName evidence="6">Gamma-tubulin complex component 3</fullName>
    </submittedName>
</protein>
<keyword evidence="4" id="KW-0493">Microtubule</keyword>
<dbReference type="PANTHER" id="PTHR19302">
    <property type="entry name" value="GAMMA TUBULIN COMPLEX PROTEIN"/>
    <property type="match status" value="1"/>
</dbReference>
<dbReference type="InterPro" id="IPR007259">
    <property type="entry name" value="GCP"/>
</dbReference>
<dbReference type="EMBL" id="LSRX01000231">
    <property type="protein sequence ID" value="OLQ03656.1"/>
    <property type="molecule type" value="Genomic_DNA"/>
</dbReference>
<dbReference type="GO" id="GO:0051225">
    <property type="term" value="P:spindle assembly"/>
    <property type="evidence" value="ECO:0007669"/>
    <property type="project" value="TreeGrafter"/>
</dbReference>
<evidence type="ECO:0000256" key="1">
    <source>
        <dbReference type="ARBA" id="ARBA00004245"/>
    </source>
</evidence>
<dbReference type="OrthoDB" id="5860513at2759"/>
<keyword evidence="3" id="KW-0963">Cytoplasm</keyword>